<keyword evidence="1" id="KW-0238">DNA-binding</keyword>
<evidence type="ECO:0000313" key="4">
    <source>
        <dbReference type="Proteomes" id="UP000661006"/>
    </source>
</evidence>
<gene>
    <name evidence="3" type="ORF">HKD32_14600</name>
</gene>
<dbReference type="PROSITE" id="PS50943">
    <property type="entry name" value="HTH_CROC1"/>
    <property type="match status" value="1"/>
</dbReference>
<dbReference type="InterPro" id="IPR010982">
    <property type="entry name" value="Lambda_DNA-bd_dom_sf"/>
</dbReference>
<reference evidence="3" key="1">
    <citation type="submission" date="2020-04" db="EMBL/GenBank/DDBJ databases">
        <authorList>
            <person name="Sombolestani A."/>
        </authorList>
    </citation>
    <scope>NUCLEOTIDE SEQUENCE</scope>
    <source>
        <strain evidence="3">R71697</strain>
    </source>
</reference>
<dbReference type="SMART" id="SM00530">
    <property type="entry name" value="HTH_XRE"/>
    <property type="match status" value="1"/>
</dbReference>
<comment type="caution">
    <text evidence="3">The sequence shown here is derived from an EMBL/GenBank/DDBJ whole genome shotgun (WGS) entry which is preliminary data.</text>
</comment>
<dbReference type="Proteomes" id="UP000661006">
    <property type="component" value="Unassembled WGS sequence"/>
</dbReference>
<dbReference type="PANTHER" id="PTHR36924:SF1">
    <property type="entry name" value="ANTITOXIN HIGA-1"/>
    <property type="match status" value="1"/>
</dbReference>
<dbReference type="Pfam" id="PF01381">
    <property type="entry name" value="HTH_3"/>
    <property type="match status" value="1"/>
</dbReference>
<proteinExistence type="predicted"/>
<dbReference type="Gene3D" id="1.10.260.40">
    <property type="entry name" value="lambda repressor-like DNA-binding domains"/>
    <property type="match status" value="1"/>
</dbReference>
<dbReference type="SUPFAM" id="SSF47413">
    <property type="entry name" value="lambda repressor-like DNA-binding domains"/>
    <property type="match status" value="1"/>
</dbReference>
<feature type="domain" description="HTH cro/C1-type" evidence="2">
    <location>
        <begin position="28"/>
        <end position="68"/>
    </location>
</feature>
<accession>A0A9Q2FN73</accession>
<dbReference type="InterPro" id="IPR001387">
    <property type="entry name" value="Cro/C1-type_HTH"/>
</dbReference>
<dbReference type="CDD" id="cd00093">
    <property type="entry name" value="HTH_XRE"/>
    <property type="match status" value="1"/>
</dbReference>
<dbReference type="AlphaFoldDB" id="A0A9Q2FN73"/>
<name>A0A9Q2FN73_GLUJA</name>
<dbReference type="NCBIfam" id="TIGR02607">
    <property type="entry name" value="antidote_HigA"/>
    <property type="match status" value="1"/>
</dbReference>
<evidence type="ECO:0000313" key="3">
    <source>
        <dbReference type="EMBL" id="MBF0872052.1"/>
    </source>
</evidence>
<reference evidence="3" key="2">
    <citation type="submission" date="2020-11" db="EMBL/GenBank/DDBJ databases">
        <title>Description of novel Gluconobacter species.</title>
        <authorList>
            <person name="Cleenwerck I."/>
            <person name="Cnockaert M."/>
            <person name="Borremans W."/>
            <person name="Wieme A.D."/>
            <person name="De Vuyst L."/>
            <person name="Vandamme P."/>
        </authorList>
    </citation>
    <scope>NUCLEOTIDE SEQUENCE</scope>
    <source>
        <strain evidence="3">R71697</strain>
    </source>
</reference>
<dbReference type="InterPro" id="IPR013430">
    <property type="entry name" value="Toxin_antidote_HigA"/>
</dbReference>
<dbReference type="GO" id="GO:0003677">
    <property type="term" value="F:DNA binding"/>
    <property type="evidence" value="ECO:0007669"/>
    <property type="project" value="UniProtKB-KW"/>
</dbReference>
<evidence type="ECO:0000256" key="1">
    <source>
        <dbReference type="ARBA" id="ARBA00023125"/>
    </source>
</evidence>
<dbReference type="EMBL" id="JABCQN010000012">
    <property type="protein sequence ID" value="MBF0872052.1"/>
    <property type="molecule type" value="Genomic_DNA"/>
</dbReference>
<protein>
    <submittedName>
        <fullName evidence="3">HigA family addiction module antidote protein</fullName>
    </submittedName>
</protein>
<dbReference type="PANTHER" id="PTHR36924">
    <property type="entry name" value="ANTITOXIN HIGA-1"/>
    <property type="match status" value="1"/>
</dbReference>
<evidence type="ECO:0000259" key="2">
    <source>
        <dbReference type="PROSITE" id="PS50943"/>
    </source>
</evidence>
<sequence length="105" mass="11785">MHASLAVHVGDWIRTEILGPYNIKVNTVAEHFGVSRQSISALLNGRSNLSADMAIRFEKAFGVRADTLMRMQSAFELARARAYEANLNVQHFNLVSPSRTEQRNI</sequence>
<organism evidence="3 4">
    <name type="scientific">Gluconobacter japonicus</name>
    <dbReference type="NCBI Taxonomy" id="376620"/>
    <lineage>
        <taxon>Bacteria</taxon>
        <taxon>Pseudomonadati</taxon>
        <taxon>Pseudomonadota</taxon>
        <taxon>Alphaproteobacteria</taxon>
        <taxon>Acetobacterales</taxon>
        <taxon>Acetobacteraceae</taxon>
        <taxon>Gluconobacter</taxon>
    </lineage>
</organism>